<protein>
    <submittedName>
        <fullName evidence="1">Uncharacterized protein</fullName>
    </submittedName>
</protein>
<evidence type="ECO:0000313" key="1">
    <source>
        <dbReference type="EMBL" id="SUY48147.1"/>
    </source>
</evidence>
<dbReference type="RefSeq" id="WP_172556353.1">
    <property type="nucleotide sequence ID" value="NZ_UFWZ01000001.1"/>
</dbReference>
<keyword evidence="2" id="KW-1185">Reference proteome</keyword>
<dbReference type="EMBL" id="UFWZ01000001">
    <property type="protein sequence ID" value="SUY48147.1"/>
    <property type="molecule type" value="Genomic_DNA"/>
</dbReference>
<gene>
    <name evidence="1" type="ORF">NCTC9836_02522</name>
</gene>
<name>A0A381JCL6_9CLOT</name>
<accession>A0A381JCL6</accession>
<organism evidence="1 2">
    <name type="scientific">Clostridium putrefaciens</name>
    <dbReference type="NCBI Taxonomy" id="99675"/>
    <lineage>
        <taxon>Bacteria</taxon>
        <taxon>Bacillati</taxon>
        <taxon>Bacillota</taxon>
        <taxon>Clostridia</taxon>
        <taxon>Eubacteriales</taxon>
        <taxon>Clostridiaceae</taxon>
        <taxon>Clostridium</taxon>
    </lineage>
</organism>
<reference evidence="1 2" key="1">
    <citation type="submission" date="2018-06" db="EMBL/GenBank/DDBJ databases">
        <authorList>
            <consortium name="Pathogen Informatics"/>
            <person name="Doyle S."/>
        </authorList>
    </citation>
    <scope>NUCLEOTIDE SEQUENCE [LARGE SCALE GENOMIC DNA]</scope>
    <source>
        <strain evidence="1 2">NCTC9836</strain>
    </source>
</reference>
<dbReference type="AlphaFoldDB" id="A0A381JCL6"/>
<sequence>MNWINEPKNISIQNGGKAPCPWVLAIIGLCTTGPLCGKLCFIHSDN</sequence>
<evidence type="ECO:0000313" key="2">
    <source>
        <dbReference type="Proteomes" id="UP000254664"/>
    </source>
</evidence>
<proteinExistence type="predicted"/>
<dbReference type="Proteomes" id="UP000254664">
    <property type="component" value="Unassembled WGS sequence"/>
</dbReference>